<dbReference type="GO" id="GO:0005634">
    <property type="term" value="C:nucleus"/>
    <property type="evidence" value="ECO:0007669"/>
    <property type="project" value="UniProtKB-SubCell"/>
</dbReference>
<dbReference type="PROSITE" id="PS00028">
    <property type="entry name" value="ZINC_FINGER_C2H2_1"/>
    <property type="match status" value="1"/>
</dbReference>
<protein>
    <submittedName>
        <fullName evidence="8">Uncharacterized protein</fullName>
    </submittedName>
</protein>
<dbReference type="InterPro" id="IPR008422">
    <property type="entry name" value="KN_HD"/>
</dbReference>
<evidence type="ECO:0000256" key="2">
    <source>
        <dbReference type="ARBA" id="ARBA00023155"/>
    </source>
</evidence>
<keyword evidence="1 5" id="KW-0238">DNA-binding</keyword>
<comment type="caution">
    <text evidence="8">The sequence shown here is derived from an EMBL/GenBank/DDBJ whole genome shotgun (WGS) entry which is preliminary data.</text>
</comment>
<dbReference type="Gene3D" id="1.10.10.60">
    <property type="entry name" value="Homeodomain-like"/>
    <property type="match status" value="1"/>
</dbReference>
<dbReference type="PROSITE" id="PS50157">
    <property type="entry name" value="ZINC_FINGER_C2H2_2"/>
    <property type="match status" value="1"/>
</dbReference>
<comment type="subcellular location">
    <subcellularLocation>
        <location evidence="5">Nucleus</location>
    </subcellularLocation>
</comment>
<dbReference type="SMART" id="SM00355">
    <property type="entry name" value="ZnF_C2H2"/>
    <property type="match status" value="2"/>
</dbReference>
<gene>
    <name evidence="8" type="ORF">GP486_002118</name>
</gene>
<feature type="domain" description="C2H2-type" evidence="7">
    <location>
        <begin position="344"/>
        <end position="372"/>
    </location>
</feature>
<dbReference type="GO" id="GO:0008270">
    <property type="term" value="F:zinc ion binding"/>
    <property type="evidence" value="ECO:0007669"/>
    <property type="project" value="UniProtKB-KW"/>
</dbReference>
<dbReference type="PROSITE" id="PS50071">
    <property type="entry name" value="HOMEOBOX_2"/>
    <property type="match status" value="1"/>
</dbReference>
<feature type="domain" description="Homeobox" evidence="6">
    <location>
        <begin position="131"/>
        <end position="177"/>
    </location>
</feature>
<dbReference type="InterPro" id="IPR017970">
    <property type="entry name" value="Homeobox_CS"/>
</dbReference>
<keyword evidence="9" id="KW-1185">Reference proteome</keyword>
<proteinExistence type="predicted"/>
<accession>A0A9P8LFJ2</accession>
<sequence>MEMDSNIDQLWSAFIDLDGGTFETSPATAGEHIAFPWLREPEDIASDPQMPAVAIDDELFATGTLMEEALYFPLESSCLGEIAAEHLQVDVGQPIDAAFTSIERAPAKVTTEAVHGNGASQVAKRNARAQLKAWLDTHQSNPYPSPEEKKALAASTGLTTHQINTWFGNARGRYMRSPDPSTRRRIADHQSGLTTILPRQNAKNRRLAPTEIPGTAPYGPSQYPIDRYLSEDDAASIDAIRSASDTASSRQSLFSSASSFVSSNSDYSAGIQVPPSLQSDVMSLSGRSNVASSDAGSVHSYSCGSYATLGPRKGRRKFAGNAPYSPGPSAIRNQEAAANKTITFPCTVCLREFRDRTDWKRHEESVHEQQELWVCSPDGPREFSDGRLVCAFCRIDEPSEEHLLQVHNYLACHKRPVSDRIFYRREHLRQHLRGPHRVSNVTRNLDRWSRAVADEDAIWKCGFCGSTLQSWDERADHISRHFRSGETMASWDESIPKGKIDRSPTIRKSSHSVRIRATTTDAATEISQAAIRFESLLRSRIEGLPKARPSNDVTSMIRVELNKGVLSQEISRELERLRTTGVSSCPLSCLECHPHLAENHNEPLRGGASGGLYHYATSDHSLYEVLGLPHFACAADIRVAFQSALRPKGILDLLKKHSVKPCIAMANFILSDEPLKAAYNHLRAIRDQIISEASTFSVPHGVYFYEVVVDAIPVGLEKGQFLQLLSDLSVPTPTAIDYPFGIGLIGGPVYLKFEKAEHSIAAVSLLKSQNLRADHRTRNYGEEWKGGRLRNQCPRALSDLGLEPQSQGFEEIKTLGIDLSDPEALDCYRTLLHFREDTSRESVVFLPSLTSRYWHTIHELSRRMLLVCPLEEWMANRALPLEITRHQVLQAPHLQPTARIAPGAMTSRSAIPEHPVSVF</sequence>
<dbReference type="Proteomes" id="UP000750711">
    <property type="component" value="Unassembled WGS sequence"/>
</dbReference>
<dbReference type="AlphaFoldDB" id="A0A9P8LFJ2"/>
<evidence type="ECO:0000256" key="5">
    <source>
        <dbReference type="PROSITE-ProRule" id="PRU00108"/>
    </source>
</evidence>
<keyword evidence="4" id="KW-0862">Zinc</keyword>
<dbReference type="GO" id="GO:0000981">
    <property type="term" value="F:DNA-binding transcription factor activity, RNA polymerase II-specific"/>
    <property type="evidence" value="ECO:0007669"/>
    <property type="project" value="InterPro"/>
</dbReference>
<evidence type="ECO:0000256" key="3">
    <source>
        <dbReference type="ARBA" id="ARBA00023242"/>
    </source>
</evidence>
<dbReference type="InterPro" id="IPR009057">
    <property type="entry name" value="Homeodomain-like_sf"/>
</dbReference>
<dbReference type="SUPFAM" id="SSF46689">
    <property type="entry name" value="Homeodomain-like"/>
    <property type="match status" value="1"/>
</dbReference>
<dbReference type="InterPro" id="IPR013087">
    <property type="entry name" value="Znf_C2H2_type"/>
</dbReference>
<evidence type="ECO:0000256" key="4">
    <source>
        <dbReference type="PROSITE-ProRule" id="PRU00042"/>
    </source>
</evidence>
<dbReference type="GO" id="GO:0003677">
    <property type="term" value="F:DNA binding"/>
    <property type="evidence" value="ECO:0007669"/>
    <property type="project" value="UniProtKB-UniRule"/>
</dbReference>
<keyword evidence="4" id="KW-0863">Zinc-finger</keyword>
<evidence type="ECO:0000259" key="7">
    <source>
        <dbReference type="PROSITE" id="PS50157"/>
    </source>
</evidence>
<evidence type="ECO:0000313" key="9">
    <source>
        <dbReference type="Proteomes" id="UP000750711"/>
    </source>
</evidence>
<evidence type="ECO:0000259" key="6">
    <source>
        <dbReference type="PROSITE" id="PS50071"/>
    </source>
</evidence>
<evidence type="ECO:0000256" key="1">
    <source>
        <dbReference type="ARBA" id="ARBA00023125"/>
    </source>
</evidence>
<keyword evidence="4" id="KW-0479">Metal-binding</keyword>
<keyword evidence="3 5" id="KW-0539">Nucleus</keyword>
<keyword evidence="2 5" id="KW-0371">Homeobox</keyword>
<dbReference type="PANTHER" id="PTHR11850">
    <property type="entry name" value="HOMEOBOX PROTEIN TRANSCRIPTION FACTORS"/>
    <property type="match status" value="1"/>
</dbReference>
<evidence type="ECO:0000313" key="8">
    <source>
        <dbReference type="EMBL" id="KAH0563312.1"/>
    </source>
</evidence>
<dbReference type="Pfam" id="PF05920">
    <property type="entry name" value="Homeobox_KN"/>
    <property type="match status" value="1"/>
</dbReference>
<dbReference type="EMBL" id="JAGHQM010000220">
    <property type="protein sequence ID" value="KAH0563312.1"/>
    <property type="molecule type" value="Genomic_DNA"/>
</dbReference>
<dbReference type="InterPro" id="IPR001356">
    <property type="entry name" value="HD"/>
</dbReference>
<dbReference type="SMART" id="SM00389">
    <property type="entry name" value="HOX"/>
    <property type="match status" value="1"/>
</dbReference>
<dbReference type="PROSITE" id="PS00027">
    <property type="entry name" value="HOMEOBOX_1"/>
    <property type="match status" value="1"/>
</dbReference>
<name>A0A9P8LFJ2_9PEZI</name>
<reference evidence="8" key="1">
    <citation type="submission" date="2021-03" db="EMBL/GenBank/DDBJ databases">
        <title>Comparative genomics and phylogenomic investigation of the class Geoglossomycetes provide insights into ecological specialization and systematics.</title>
        <authorList>
            <person name="Melie T."/>
            <person name="Pirro S."/>
            <person name="Miller A.N."/>
            <person name="Quandt A."/>
        </authorList>
    </citation>
    <scope>NUCLEOTIDE SEQUENCE</scope>
    <source>
        <strain evidence="8">CAQ_001_2017</strain>
    </source>
</reference>
<feature type="DNA-binding region" description="Homeobox" evidence="5">
    <location>
        <begin position="133"/>
        <end position="178"/>
    </location>
</feature>
<organism evidence="8 9">
    <name type="scientific">Trichoglossum hirsutum</name>
    <dbReference type="NCBI Taxonomy" id="265104"/>
    <lineage>
        <taxon>Eukaryota</taxon>
        <taxon>Fungi</taxon>
        <taxon>Dikarya</taxon>
        <taxon>Ascomycota</taxon>
        <taxon>Pezizomycotina</taxon>
        <taxon>Geoglossomycetes</taxon>
        <taxon>Geoglossales</taxon>
        <taxon>Geoglossaceae</taxon>
        <taxon>Trichoglossum</taxon>
    </lineage>
</organism>
<dbReference type="CDD" id="cd00086">
    <property type="entry name" value="homeodomain"/>
    <property type="match status" value="1"/>
</dbReference>
<dbReference type="InterPro" id="IPR050224">
    <property type="entry name" value="TALE_homeobox"/>
</dbReference>